<accession>A0AAD3NBH0</accession>
<dbReference type="AlphaFoldDB" id="A0AAD3NBH0"/>
<dbReference type="InterPro" id="IPR028994">
    <property type="entry name" value="Integrin_alpha_N"/>
</dbReference>
<protein>
    <submittedName>
        <fullName evidence="3">Integrin alpha-V-like isoform X1</fullName>
    </submittedName>
</protein>
<feature type="non-terminal residue" evidence="3">
    <location>
        <position position="204"/>
    </location>
</feature>
<feature type="repeat" description="FG-GAP" evidence="1">
    <location>
        <begin position="166"/>
        <end position="204"/>
    </location>
</feature>
<proteinExistence type="predicted"/>
<feature type="repeat" description="FG-GAP" evidence="1">
    <location>
        <begin position="102"/>
        <end position="163"/>
    </location>
</feature>
<evidence type="ECO:0000256" key="1">
    <source>
        <dbReference type="PROSITE-ProRule" id="PRU00803"/>
    </source>
</evidence>
<keyword evidence="4" id="KW-1185">Reference proteome</keyword>
<sequence length="204" mass="22199">MAGGRSALGLLVLLCAHFPRCGSFNLDVDKPSVYSGPEGSYFGFSVDFFKPPSNQKSDVLIGAPRANTSSPSSVVERGAVYSCPWRSSSCQQLQFDNSDDRKNPQGSQMEFKSKQWFGASVRSDGEHILACAPLYQWSTFGVSEREPVGTCYLKKGGTVVEYSPCRSNANSPEGQGFCQAGFSVDFLKKNKRVVVGGPGSFYWQ</sequence>
<dbReference type="Gene3D" id="2.130.10.130">
    <property type="entry name" value="Integrin alpha, N-terminal"/>
    <property type="match status" value="1"/>
</dbReference>
<dbReference type="InterPro" id="IPR013519">
    <property type="entry name" value="Int_alpha_beta-p"/>
</dbReference>
<dbReference type="GO" id="GO:0098609">
    <property type="term" value="P:cell-cell adhesion"/>
    <property type="evidence" value="ECO:0007669"/>
    <property type="project" value="TreeGrafter"/>
</dbReference>
<feature type="chain" id="PRO_5042134995" evidence="2">
    <location>
        <begin position="24"/>
        <end position="204"/>
    </location>
</feature>
<dbReference type="SMART" id="SM00191">
    <property type="entry name" value="Int_alpha"/>
    <property type="match status" value="1"/>
</dbReference>
<dbReference type="GO" id="GO:0008305">
    <property type="term" value="C:integrin complex"/>
    <property type="evidence" value="ECO:0007669"/>
    <property type="project" value="TreeGrafter"/>
</dbReference>
<keyword evidence="2" id="KW-0732">Signal</keyword>
<dbReference type="PANTHER" id="PTHR23220">
    <property type="entry name" value="INTEGRIN ALPHA"/>
    <property type="match status" value="1"/>
</dbReference>
<feature type="signal peptide" evidence="2">
    <location>
        <begin position="1"/>
        <end position="23"/>
    </location>
</feature>
<dbReference type="Proteomes" id="UP001279410">
    <property type="component" value="Unassembled WGS sequence"/>
</dbReference>
<dbReference type="GO" id="GO:0007160">
    <property type="term" value="P:cell-matrix adhesion"/>
    <property type="evidence" value="ECO:0007669"/>
    <property type="project" value="TreeGrafter"/>
</dbReference>
<dbReference type="GO" id="GO:0009897">
    <property type="term" value="C:external side of plasma membrane"/>
    <property type="evidence" value="ECO:0007669"/>
    <property type="project" value="TreeGrafter"/>
</dbReference>
<reference evidence="3" key="1">
    <citation type="submission" date="2022-08" db="EMBL/GenBank/DDBJ databases">
        <title>Genome sequencing of akame (Lates japonicus).</title>
        <authorList>
            <person name="Hashiguchi Y."/>
            <person name="Takahashi H."/>
        </authorList>
    </citation>
    <scope>NUCLEOTIDE SEQUENCE</scope>
    <source>
        <strain evidence="3">Kochi</strain>
    </source>
</reference>
<evidence type="ECO:0000313" key="3">
    <source>
        <dbReference type="EMBL" id="GLD68286.1"/>
    </source>
</evidence>
<keyword evidence="3" id="KW-0401">Integrin</keyword>
<dbReference type="PROSITE" id="PS51470">
    <property type="entry name" value="FG_GAP"/>
    <property type="match status" value="3"/>
</dbReference>
<dbReference type="GO" id="GO:0033627">
    <property type="term" value="P:cell adhesion mediated by integrin"/>
    <property type="evidence" value="ECO:0007669"/>
    <property type="project" value="TreeGrafter"/>
</dbReference>
<dbReference type="GO" id="GO:0005178">
    <property type="term" value="F:integrin binding"/>
    <property type="evidence" value="ECO:0007669"/>
    <property type="project" value="TreeGrafter"/>
</dbReference>
<dbReference type="SUPFAM" id="SSF69318">
    <property type="entry name" value="Integrin alpha N-terminal domain"/>
    <property type="match status" value="1"/>
</dbReference>
<dbReference type="PANTHER" id="PTHR23220:SF4">
    <property type="entry name" value="INTEGRIN ALPHA-V"/>
    <property type="match status" value="1"/>
</dbReference>
<dbReference type="GO" id="GO:0007229">
    <property type="term" value="P:integrin-mediated signaling pathway"/>
    <property type="evidence" value="ECO:0007669"/>
    <property type="project" value="UniProtKB-KW"/>
</dbReference>
<evidence type="ECO:0000256" key="2">
    <source>
        <dbReference type="SAM" id="SignalP"/>
    </source>
</evidence>
<evidence type="ECO:0000313" key="4">
    <source>
        <dbReference type="Proteomes" id="UP001279410"/>
    </source>
</evidence>
<organism evidence="3 4">
    <name type="scientific">Lates japonicus</name>
    <name type="common">Japanese lates</name>
    <dbReference type="NCBI Taxonomy" id="270547"/>
    <lineage>
        <taxon>Eukaryota</taxon>
        <taxon>Metazoa</taxon>
        <taxon>Chordata</taxon>
        <taxon>Craniata</taxon>
        <taxon>Vertebrata</taxon>
        <taxon>Euteleostomi</taxon>
        <taxon>Actinopterygii</taxon>
        <taxon>Neopterygii</taxon>
        <taxon>Teleostei</taxon>
        <taxon>Neoteleostei</taxon>
        <taxon>Acanthomorphata</taxon>
        <taxon>Carangaria</taxon>
        <taxon>Carangaria incertae sedis</taxon>
        <taxon>Centropomidae</taxon>
        <taxon>Lates</taxon>
    </lineage>
</organism>
<name>A0AAD3NBH0_LATJO</name>
<dbReference type="GO" id="GO:0001525">
    <property type="term" value="P:angiogenesis"/>
    <property type="evidence" value="ECO:0007669"/>
    <property type="project" value="TreeGrafter"/>
</dbReference>
<comment type="caution">
    <text evidence="3">The sequence shown here is derived from an EMBL/GenBank/DDBJ whole genome shotgun (WGS) entry which is preliminary data.</text>
</comment>
<feature type="repeat" description="FG-GAP" evidence="1">
    <location>
        <begin position="27"/>
        <end position="92"/>
    </location>
</feature>
<gene>
    <name evidence="3" type="ORF">AKAME5_001959800</name>
</gene>
<dbReference type="EMBL" id="BRZM01000131">
    <property type="protein sequence ID" value="GLD68286.1"/>
    <property type="molecule type" value="Genomic_DNA"/>
</dbReference>